<reference evidence="1 2" key="1">
    <citation type="journal article" date="2019" name="Int. J. Syst. Evol. Microbiol.">
        <title>The Global Catalogue of Microorganisms (GCM) 10K type strain sequencing project: providing services to taxonomists for standard genome sequencing and annotation.</title>
        <authorList>
            <consortium name="The Broad Institute Genomics Platform"/>
            <consortium name="The Broad Institute Genome Sequencing Center for Infectious Disease"/>
            <person name="Wu L."/>
            <person name="Ma J."/>
        </authorList>
    </citation>
    <scope>NUCLEOTIDE SEQUENCE [LARGE SCALE GENOMIC DNA]</scope>
    <source>
        <strain evidence="1 2">CGMCC 1.12859</strain>
    </source>
</reference>
<dbReference type="RefSeq" id="WP_267646597.1">
    <property type="nucleotide sequence ID" value="NZ_JANHGR010000001.1"/>
</dbReference>
<gene>
    <name evidence="1" type="ORF">ACFSAU_05600</name>
</gene>
<dbReference type="Proteomes" id="UP001597139">
    <property type="component" value="Unassembled WGS sequence"/>
</dbReference>
<keyword evidence="2" id="KW-1185">Reference proteome</keyword>
<evidence type="ECO:0000313" key="1">
    <source>
        <dbReference type="EMBL" id="MFD1566959.1"/>
    </source>
</evidence>
<proteinExistence type="predicted"/>
<dbReference type="EMBL" id="JBHUCZ010000002">
    <property type="protein sequence ID" value="MFD1566959.1"/>
    <property type="molecule type" value="Genomic_DNA"/>
</dbReference>
<name>A0ABD6BQP8_9EURY</name>
<dbReference type="AlphaFoldDB" id="A0ABD6BQP8"/>
<organism evidence="1 2">
    <name type="scientific">Halolamina litorea</name>
    <dbReference type="NCBI Taxonomy" id="1515593"/>
    <lineage>
        <taxon>Archaea</taxon>
        <taxon>Methanobacteriati</taxon>
        <taxon>Methanobacteriota</taxon>
        <taxon>Stenosarchaea group</taxon>
        <taxon>Halobacteria</taxon>
        <taxon>Halobacteriales</taxon>
        <taxon>Haloferacaceae</taxon>
    </lineage>
</organism>
<sequence>MEIPITREMTTQNAPIDVRIEERAQAEYDLSGDGEYVDLGSIEGRLLVEYEANRGELVEVIERAEEPTIRDRLNMVLENWSHGASSADELRLNYGRLVLRGTDPLDEVEPSMPLRSDVSVQRVEETSPSDLKRELRQEIEYETNHSALESDLRDHLEREGVPPSEYEIGVPIHIQARADPIADENEDVFGTEFTLTVRNNRRYPTRNSSISLSMPPEIGREAELGPNTTGTYDPADEVYEFVIDGLGPGENTAVSFVVPPSAGRDLEQVAGEAEIHTDHTFSYLWPYAVFDAGGEKVYDMDGAADAGMADVSSTCAIEAEFHTPTSAITVGEGAEVTKRLTVEGVTPPTAAGEIESILSRRGLDASGPNLEETREMHEDAEVTKFNGEFTDASVVVEDTRIAVRVAIKGERRTGEVEATREEGESLPAQRRNVSMAYGRVGVDIVGRGADNEKVESYVNDLRNDIQMTLDSMATEV</sequence>
<evidence type="ECO:0000313" key="2">
    <source>
        <dbReference type="Proteomes" id="UP001597139"/>
    </source>
</evidence>
<protein>
    <submittedName>
        <fullName evidence="1">Uncharacterized protein</fullName>
    </submittedName>
</protein>
<accession>A0ABD6BQP8</accession>
<comment type="caution">
    <text evidence="1">The sequence shown here is derived from an EMBL/GenBank/DDBJ whole genome shotgun (WGS) entry which is preliminary data.</text>
</comment>